<evidence type="ECO:0000313" key="1">
    <source>
        <dbReference type="EMBL" id="VAX38414.1"/>
    </source>
</evidence>
<organism evidence="1">
    <name type="scientific">hydrothermal vent metagenome</name>
    <dbReference type="NCBI Taxonomy" id="652676"/>
    <lineage>
        <taxon>unclassified sequences</taxon>
        <taxon>metagenomes</taxon>
        <taxon>ecological metagenomes</taxon>
    </lineage>
</organism>
<accession>A0A3B1DQK7</accession>
<name>A0A3B1DQK7_9ZZZZ</name>
<keyword evidence="1" id="KW-0689">Ribosomal protein</keyword>
<sequence>MPAWPGGPCPVCDDDMPENLVHCQTCRALLNDDLQADSVHIPQFVPLAEIEAMVETEPRGFFIACPACQKELRINRKFHGETVSCKFCQNPFLFDLNQKSIEVLGFYSACPHCNEELRAATKYYGEKCLCKSCEGQIHFVEWHED</sequence>
<keyword evidence="1" id="KW-0687">Ribonucleoprotein</keyword>
<gene>
    <name evidence="1" type="ORF">MNBD_PLANCTO02-1459</name>
</gene>
<proteinExistence type="predicted"/>
<dbReference type="GO" id="GO:0005840">
    <property type="term" value="C:ribosome"/>
    <property type="evidence" value="ECO:0007669"/>
    <property type="project" value="UniProtKB-KW"/>
</dbReference>
<dbReference type="EMBL" id="UOGL01000198">
    <property type="protein sequence ID" value="VAX38414.1"/>
    <property type="molecule type" value="Genomic_DNA"/>
</dbReference>
<reference evidence="1" key="1">
    <citation type="submission" date="2018-06" db="EMBL/GenBank/DDBJ databases">
        <authorList>
            <person name="Zhirakovskaya E."/>
        </authorList>
    </citation>
    <scope>NUCLEOTIDE SEQUENCE</scope>
</reference>
<dbReference type="AlphaFoldDB" id="A0A3B1DQK7"/>
<protein>
    <submittedName>
        <fullName evidence="1">50S ribosomal protein L20</fullName>
    </submittedName>
</protein>